<evidence type="ECO:0000313" key="1">
    <source>
        <dbReference type="EMBL" id="HHJ63344.1"/>
    </source>
</evidence>
<comment type="caution">
    <text evidence="1">The sequence shown here is derived from an EMBL/GenBank/DDBJ whole genome shotgun (WGS) entry which is preliminary data.</text>
</comment>
<accession>A0A7C5L1L5</accession>
<gene>
    <name evidence="1" type="ORF">ENJ61_00390</name>
</gene>
<dbReference type="AlphaFoldDB" id="A0A7C5L1L5"/>
<sequence length="196" mass="23031">MAALLAGFAFGMEVQEKKVLEELEKLKGRGMLSEEMMKRIEEYKDFGRRAKEEALRKAKEWEIRREDGRVVVERRKEEEKRKTLPTVYIFISSSVPLEIWWRYAHYLLERNIPGVFVLRGCIGGCRYIRPTLEFVQRFLTEEGRNEEGLPVEVQIDPLKFRDYGVKVVPCVALEGKEKLSCGDWSLEYHLKELGAW</sequence>
<dbReference type="Proteomes" id="UP000885792">
    <property type="component" value="Unassembled WGS sequence"/>
</dbReference>
<name>A0A7C5L1L5_AQUAO</name>
<proteinExistence type="predicted"/>
<dbReference type="InterPro" id="IPR019106">
    <property type="entry name" value="T4SS_TrbC"/>
</dbReference>
<dbReference type="Pfam" id="PF09673">
    <property type="entry name" value="TrbC_Ftype"/>
    <property type="match status" value="1"/>
</dbReference>
<organism evidence="1">
    <name type="scientific">Aquifex aeolicus</name>
    <dbReference type="NCBI Taxonomy" id="63363"/>
    <lineage>
        <taxon>Bacteria</taxon>
        <taxon>Pseudomonadati</taxon>
        <taxon>Aquificota</taxon>
        <taxon>Aquificia</taxon>
        <taxon>Aquificales</taxon>
        <taxon>Aquificaceae</taxon>
        <taxon>Aquifex</taxon>
    </lineage>
</organism>
<protein>
    <recommendedName>
        <fullName evidence="2">Thioredoxin-like fold domain-containing protein</fullName>
    </recommendedName>
</protein>
<reference evidence="1" key="1">
    <citation type="journal article" date="2020" name="mSystems">
        <title>Genome- and Community-Level Interaction Insights into Carbon Utilization and Element Cycling Functions of Hydrothermarchaeota in Hydrothermal Sediment.</title>
        <authorList>
            <person name="Zhou Z."/>
            <person name="Liu Y."/>
            <person name="Xu W."/>
            <person name="Pan J."/>
            <person name="Luo Z.H."/>
            <person name="Li M."/>
        </authorList>
    </citation>
    <scope>NUCLEOTIDE SEQUENCE [LARGE SCALE GENOMIC DNA]</scope>
    <source>
        <strain evidence="1">HyVt-501</strain>
    </source>
</reference>
<dbReference type="EMBL" id="DRNB01000008">
    <property type="protein sequence ID" value="HHJ63344.1"/>
    <property type="molecule type" value="Genomic_DNA"/>
</dbReference>
<evidence type="ECO:0008006" key="2">
    <source>
        <dbReference type="Google" id="ProtNLM"/>
    </source>
</evidence>